<sequence>MISNEEPSYSKNIHSYFIGFEEDEQLRSSFIRELTIHQIDHPITLGLSEETLSPLIPKKLIQYWHDQHDIPEDVKVCLDSWGRLRDEGFEISIFNDETAATYIADRFGANECRAFALCKHPAMRCDYLRMCILFLEGGLYVDADDVLLGNKWKYIFRDGLLKVQPLCYDIPSHSMVSASEIWRAELSTDKRIFYVNNDPIAAPAGHPILRIALTHATEKLLNQDHIPEIQSTTGPGNFTAALAAHANNLITQGVPLDFEFLRNWETIAETRWDLSYRNDERNWRNIHLA</sequence>
<dbReference type="GO" id="GO:0006487">
    <property type="term" value="P:protein N-linked glycosylation"/>
    <property type="evidence" value="ECO:0007669"/>
    <property type="project" value="TreeGrafter"/>
</dbReference>
<dbReference type="PANTHER" id="PTHR31834">
    <property type="entry name" value="INITIATION-SPECIFIC ALPHA-1,6-MANNOSYLTRANSFERASE"/>
    <property type="match status" value="1"/>
</dbReference>
<gene>
    <name evidence="1" type="ORF">H8L09_09845</name>
</gene>
<dbReference type="InterPro" id="IPR039367">
    <property type="entry name" value="Och1-like"/>
</dbReference>
<dbReference type="InterPro" id="IPR029044">
    <property type="entry name" value="Nucleotide-diphossugar_trans"/>
</dbReference>
<dbReference type="RefSeq" id="WP_077266837.1">
    <property type="nucleotide sequence ID" value="NZ_CABWVB010000015.1"/>
</dbReference>
<name>A0A8I0DDE5_9ENTR</name>
<dbReference type="AlphaFoldDB" id="A0A8I0DDE5"/>
<evidence type="ECO:0008006" key="3">
    <source>
        <dbReference type="Google" id="ProtNLM"/>
    </source>
</evidence>
<evidence type="ECO:0000313" key="1">
    <source>
        <dbReference type="EMBL" id="MBC5045666.1"/>
    </source>
</evidence>
<dbReference type="Pfam" id="PF04488">
    <property type="entry name" value="Gly_transf_sug"/>
    <property type="match status" value="1"/>
</dbReference>
<comment type="caution">
    <text evidence="1">The sequence shown here is derived from an EMBL/GenBank/DDBJ whole genome shotgun (WGS) entry which is preliminary data.</text>
</comment>
<dbReference type="GO" id="GO:0000009">
    <property type="term" value="F:alpha-1,6-mannosyltransferase activity"/>
    <property type="evidence" value="ECO:0007669"/>
    <property type="project" value="InterPro"/>
</dbReference>
<dbReference type="PANTHER" id="PTHR31834:SF1">
    <property type="entry name" value="INITIATION-SPECIFIC ALPHA-1,6-MANNOSYLTRANSFERASE"/>
    <property type="match status" value="1"/>
</dbReference>
<dbReference type="SUPFAM" id="SSF53448">
    <property type="entry name" value="Nucleotide-diphospho-sugar transferases"/>
    <property type="match status" value="1"/>
</dbReference>
<reference evidence="1" key="1">
    <citation type="submission" date="2020-08" db="EMBL/GenBank/DDBJ databases">
        <title>Genomic evolution and epidemiology of Klebsiella pneumoniae from a major hospital in Beijing, China, over a fifteen-year period: dissemination of known and novel high-risk clones.</title>
        <authorList>
            <person name="Palmieri M."/>
        </authorList>
    </citation>
    <scope>NUCLEOTIDE SEQUENCE</scope>
    <source>
        <strain evidence="1">K7050</strain>
    </source>
</reference>
<dbReference type="Gene3D" id="3.90.550.20">
    <property type="match status" value="1"/>
</dbReference>
<evidence type="ECO:0000313" key="2">
    <source>
        <dbReference type="Proteomes" id="UP000646540"/>
    </source>
</evidence>
<accession>A0A8I0DDE5</accession>
<organism evidence="1 2">
    <name type="scientific">Klebsiella quasipneumoniae</name>
    <dbReference type="NCBI Taxonomy" id="1463165"/>
    <lineage>
        <taxon>Bacteria</taxon>
        <taxon>Pseudomonadati</taxon>
        <taxon>Pseudomonadota</taxon>
        <taxon>Gammaproteobacteria</taxon>
        <taxon>Enterobacterales</taxon>
        <taxon>Enterobacteriaceae</taxon>
        <taxon>Klebsiella/Raoultella group</taxon>
        <taxon>Klebsiella</taxon>
        <taxon>Klebsiella pneumoniae complex</taxon>
    </lineage>
</organism>
<protein>
    <recommendedName>
        <fullName evidence="3">Mannosyltransferase OCH1 and related enzymes</fullName>
    </recommendedName>
</protein>
<proteinExistence type="predicted"/>
<dbReference type="InterPro" id="IPR007577">
    <property type="entry name" value="GlycoTrfase_DXD_sugar-bd_CS"/>
</dbReference>
<dbReference type="EMBL" id="JACNQW010000005">
    <property type="protein sequence ID" value="MBC5045666.1"/>
    <property type="molecule type" value="Genomic_DNA"/>
</dbReference>
<dbReference type="Proteomes" id="UP000646540">
    <property type="component" value="Unassembled WGS sequence"/>
</dbReference>